<evidence type="ECO:0008006" key="3">
    <source>
        <dbReference type="Google" id="ProtNLM"/>
    </source>
</evidence>
<proteinExistence type="predicted"/>
<dbReference type="AlphaFoldDB" id="A0A7X6IB47"/>
<dbReference type="RefSeq" id="WP_168059431.1">
    <property type="nucleotide sequence ID" value="NZ_VTOW01000002.1"/>
</dbReference>
<evidence type="ECO:0000313" key="2">
    <source>
        <dbReference type="Proteomes" id="UP000534783"/>
    </source>
</evidence>
<dbReference type="EMBL" id="VTOW01000002">
    <property type="protein sequence ID" value="NKE71095.1"/>
    <property type="molecule type" value="Genomic_DNA"/>
</dbReference>
<dbReference type="SUPFAM" id="SSF53756">
    <property type="entry name" value="UDP-Glycosyltransferase/glycogen phosphorylase"/>
    <property type="match status" value="1"/>
</dbReference>
<gene>
    <name evidence="1" type="ORF">MNODULE_10145</name>
</gene>
<organism evidence="1 2">
    <name type="scientific">Candidatus Manganitrophus noduliformans</name>
    <dbReference type="NCBI Taxonomy" id="2606439"/>
    <lineage>
        <taxon>Bacteria</taxon>
        <taxon>Pseudomonadati</taxon>
        <taxon>Nitrospirota</taxon>
        <taxon>Nitrospiria</taxon>
        <taxon>Candidatus Troglogloeales</taxon>
        <taxon>Candidatus Manganitrophaceae</taxon>
        <taxon>Candidatus Manganitrophus</taxon>
    </lineage>
</organism>
<keyword evidence="2" id="KW-1185">Reference proteome</keyword>
<evidence type="ECO:0000313" key="1">
    <source>
        <dbReference type="EMBL" id="NKE71095.1"/>
    </source>
</evidence>
<reference evidence="1 2" key="1">
    <citation type="journal article" date="2020" name="Nature">
        <title>Bacterial chemolithoautotrophy via manganese oxidation.</title>
        <authorList>
            <person name="Yu H."/>
            <person name="Leadbetter J.R."/>
        </authorList>
    </citation>
    <scope>NUCLEOTIDE SEQUENCE [LARGE SCALE GENOMIC DNA]</scope>
    <source>
        <strain evidence="1 2">Mn-1</strain>
    </source>
</reference>
<dbReference type="Proteomes" id="UP000534783">
    <property type="component" value="Unassembled WGS sequence"/>
</dbReference>
<accession>A0A7X6IB47</accession>
<comment type="caution">
    <text evidence="1">The sequence shown here is derived from an EMBL/GenBank/DDBJ whole genome shotgun (WGS) entry which is preliminary data.</text>
</comment>
<sequence>MKVACIGNSNNIFFSIARYLRDRGIDADVLLLNDESAHFHPSADTYDLDYQRYTASLSWGKPLGFTTVPARQIAEDVKKYDFIIGCGSTPAFLHKIGRPLDLFIPYGTDVIVYPFFSLKRPAYSLMCAPFIRNQQRGIRSASYLNFDLTNEEMEKVILRLKYPGKRLECGIPMVYTPMYHPERIAQFYDRSRWYREFEKIRREHDIVIFHQTRHVWKNSPDPFSWKGNDKLFIGFSDFVKQAGIKACIVTCEYGADVDASKKLVCDLGIEKQVFWFPQMMRKEIMIGLSLADIGTGEFHMSWLSCGTIYETLAMAKPLMHYREDTLYEKRYPELYPMIRVKTAEDITRALHDYAARPADYKKMGEAGRSWLQRHAIDEPLNAYLKIMKGG</sequence>
<name>A0A7X6IB47_9BACT</name>
<protein>
    <recommendedName>
        <fullName evidence="3">Glycosyltransferase</fullName>
    </recommendedName>
</protein>